<evidence type="ECO:0000313" key="3">
    <source>
        <dbReference type="EMBL" id="APG47000.1"/>
    </source>
</evidence>
<geneLocation type="plasmid" evidence="4">
    <name>pP97_a</name>
</geneLocation>
<evidence type="ECO:0000256" key="1">
    <source>
        <dbReference type="SAM" id="MobiDB-lite"/>
    </source>
</evidence>
<dbReference type="EMBL" id="CP016365">
    <property type="protein sequence ID" value="APG49032.1"/>
    <property type="molecule type" value="Genomic_DNA"/>
</dbReference>
<dbReference type="PROSITE" id="PS50994">
    <property type="entry name" value="INTEGRASE"/>
    <property type="match status" value="1"/>
</dbReference>
<reference evidence="3" key="2">
    <citation type="journal article" date="2017" name="Front. Microbiol.">
        <title>Phaeobacter piscinae sp. nov., a species of the Roseobacter group and potential aquaculture probiont.</title>
        <authorList>
            <person name="Sonnenschein E.C."/>
            <person name="Phippen C.B.W."/>
            <person name="Nielsen K.F."/>
            <person name="Mateiu R.V."/>
            <person name="Melchiorsen J."/>
            <person name="Gram L."/>
            <person name="Overmann J."/>
            <person name="Freese H.M."/>
        </authorList>
    </citation>
    <scope>NUCLEOTIDE SEQUENCE</scope>
    <source>
        <strain evidence="3">P97</strain>
        <plasmid evidence="4">pP97_a</plasmid>
        <plasmid evidence="5">pP97_b</plasmid>
        <plasmid evidence="6">pP97_d</plasmid>
    </source>
</reference>
<organism evidence="3 7">
    <name type="scientific">Phaeobacter porticola</name>
    <dbReference type="NCBI Taxonomy" id="1844006"/>
    <lineage>
        <taxon>Bacteria</taxon>
        <taxon>Pseudomonadati</taxon>
        <taxon>Pseudomonadota</taxon>
        <taxon>Alphaproteobacteria</taxon>
        <taxon>Rhodobacterales</taxon>
        <taxon>Roseobacteraceae</taxon>
        <taxon>Phaeobacter</taxon>
    </lineage>
</organism>
<evidence type="ECO:0000259" key="2">
    <source>
        <dbReference type="PROSITE" id="PS50994"/>
    </source>
</evidence>
<evidence type="ECO:0000313" key="5">
    <source>
        <dbReference type="EMBL" id="APG49196.1"/>
    </source>
</evidence>
<proteinExistence type="predicted"/>
<dbReference type="Proteomes" id="UP000183859">
    <property type="component" value="Plasmid pP97_a"/>
</dbReference>
<dbReference type="GO" id="GO:0015074">
    <property type="term" value="P:DNA integration"/>
    <property type="evidence" value="ECO:0007669"/>
    <property type="project" value="InterPro"/>
</dbReference>
<geneLocation type="plasmid" evidence="6">
    <name>pP97_d</name>
</geneLocation>
<dbReference type="Proteomes" id="UP000183859">
    <property type="component" value="Plasmid pP97_d"/>
</dbReference>
<dbReference type="KEGG" id="php:PhaeoP97_03682"/>
<geneLocation type="plasmid" evidence="7">
    <name>pp97_d</name>
</geneLocation>
<dbReference type="PANTHER" id="PTHR35004:SF7">
    <property type="entry name" value="INTEGRASE PROTEIN"/>
    <property type="match status" value="1"/>
</dbReference>
<protein>
    <recommendedName>
        <fullName evidence="2">Integrase catalytic domain-containing protein</fullName>
    </recommendedName>
</protein>
<geneLocation type="plasmid" evidence="7">
    <name>pp97_a</name>
</geneLocation>
<dbReference type="InterPro" id="IPR001584">
    <property type="entry name" value="Integrase_cat-core"/>
</dbReference>
<reference evidence="3" key="3">
    <citation type="journal article" date="2017" name="Int. J. Syst. Evol. Microbiol.">
        <title>Phaeobacter porticola sp. nov., an antibiotic-producing bacterium isolated from a sea harbour.</title>
        <authorList>
            <person name="Breider S."/>
            <person name="Freese H.M."/>
            <person name="Sproer C."/>
            <person name="Simon M."/>
            <person name="Overmann J."/>
            <person name="Brinkhoff T."/>
        </authorList>
    </citation>
    <scope>NUCLEOTIDE SEQUENCE</scope>
    <source>
        <strain evidence="3">P97</strain>
        <plasmid evidence="4">pP97_a</plasmid>
        <plasmid evidence="5">pP97_b</plasmid>
        <plasmid evidence="6">pP97_d</plasmid>
    </source>
</reference>
<dbReference type="EMBL" id="CP016368">
    <property type="protein sequence ID" value="APG49382.1"/>
    <property type="molecule type" value="Genomic_DNA"/>
</dbReference>
<dbReference type="KEGG" id="php:PhaeoP97_01581"/>
<evidence type="ECO:0000313" key="4">
    <source>
        <dbReference type="EMBL" id="APG49032.1"/>
    </source>
</evidence>
<reference evidence="7" key="1">
    <citation type="submission" date="2016-07" db="EMBL/GenBank/DDBJ databases">
        <title>Phaeobacter portensis sp. nov., a tropodithietic acid producing bacterium isolated from a German harbor.</title>
        <authorList>
            <person name="Freese H.M."/>
            <person name="Bunk B."/>
            <person name="Breider S."/>
            <person name="Brinkhoff T."/>
        </authorList>
    </citation>
    <scope>NUCLEOTIDE SEQUENCE [LARGE SCALE GENOMIC DNA]</scope>
    <source>
        <strain evidence="7">P97</strain>
        <plasmid evidence="7">pp97_a</plasmid>
        <plasmid evidence="7">pp97_b</plasmid>
        <plasmid evidence="7">pp97_d</plasmid>
    </source>
</reference>
<dbReference type="PANTHER" id="PTHR35004">
    <property type="entry name" value="TRANSPOSASE RV3428C-RELATED"/>
    <property type="match status" value="1"/>
</dbReference>
<keyword evidence="7" id="KW-1185">Reference proteome</keyword>
<dbReference type="Proteomes" id="UP000183859">
    <property type="component" value="Chromosome"/>
</dbReference>
<dbReference type="STRING" id="1844006.PhaeoP97_01581"/>
<gene>
    <name evidence="3" type="ORF">PhaeoP97_01581</name>
    <name evidence="4" type="ORF">PhaeoP97_03682</name>
    <name evidence="5" type="ORF">PhaeoP97_03846</name>
    <name evidence="6" type="ORF">PhaeoP97_04032</name>
</gene>
<dbReference type="AlphaFoldDB" id="A0A1L3I4D9"/>
<feature type="domain" description="Integrase catalytic" evidence="2">
    <location>
        <begin position="1"/>
        <end position="87"/>
    </location>
</feature>
<name>A0A1L3I4D9_9RHOB</name>
<dbReference type="EMBL" id="CP016364">
    <property type="protein sequence ID" value="APG47000.1"/>
    <property type="molecule type" value="Genomic_DNA"/>
</dbReference>
<dbReference type="Proteomes" id="UP000183859">
    <property type="component" value="Plasmid pP97_b"/>
</dbReference>
<geneLocation type="plasmid" evidence="7">
    <name>pp97_b</name>
</geneLocation>
<dbReference type="EMBL" id="CP016366">
    <property type="protein sequence ID" value="APG49196.1"/>
    <property type="molecule type" value="Genomic_DNA"/>
</dbReference>
<geneLocation type="plasmid" evidence="5">
    <name>pP97_b</name>
</geneLocation>
<evidence type="ECO:0000313" key="6">
    <source>
        <dbReference type="EMBL" id="APG49382.1"/>
    </source>
</evidence>
<sequence length="217" mass="24804">MNQLNVEILCANSSQAKGRVERANRTLQDRLVKELRLADISDLEAGNAYLQGFKGRYNTQFAKSPAKPDNLHRALNVEPDRLDEVLCWRENRYVGKQLTFSYDRKRIMLEESDVTRGLVGKYVDTYAFVDGRFEVRSKGRSLPYKIFDMDQRVTHAAITDNKRLGAVLEHIKDMQDKAPPKYPVRTNSEKMGYKPNGKRPGRPSSARAKKTIVQAAE</sequence>
<evidence type="ECO:0000313" key="7">
    <source>
        <dbReference type="Proteomes" id="UP000183859"/>
    </source>
</evidence>
<keyword evidence="4" id="KW-0614">Plasmid</keyword>
<accession>A0A1L3I4D9</accession>
<dbReference type="KEGG" id="php:PhaeoP97_03846"/>
<feature type="region of interest" description="Disordered" evidence="1">
    <location>
        <begin position="176"/>
        <end position="217"/>
    </location>
</feature>
<dbReference type="KEGG" id="php:PhaeoP97_04032"/>